<dbReference type="Gene3D" id="2.60.40.1180">
    <property type="entry name" value="Golgi alpha-mannosidase II"/>
    <property type="match status" value="1"/>
</dbReference>
<dbReference type="Pfam" id="PF17801">
    <property type="entry name" value="Melibiase_C"/>
    <property type="match status" value="1"/>
</dbReference>
<dbReference type="EC" id="3.2.1.22" evidence="5"/>
<dbReference type="GO" id="GO:0016787">
    <property type="term" value="F:hydrolase activity"/>
    <property type="evidence" value="ECO:0007669"/>
    <property type="project" value="UniProtKB-KW"/>
</dbReference>
<dbReference type="PANTHER" id="PTHR11452:SF75">
    <property type="entry name" value="ALPHA-GALACTOSIDASE MEL1"/>
    <property type="match status" value="1"/>
</dbReference>
<keyword evidence="5" id="KW-1015">Disulfide bond</keyword>
<name>A0ABV0L8D7_9PSEU</name>
<dbReference type="CDD" id="cd14792">
    <property type="entry name" value="GH27"/>
    <property type="match status" value="1"/>
</dbReference>
<dbReference type="InterPro" id="IPR013780">
    <property type="entry name" value="Glyco_hydro_b"/>
</dbReference>
<dbReference type="Proteomes" id="UP001440984">
    <property type="component" value="Unassembled WGS sequence"/>
</dbReference>
<organism evidence="7 8">
    <name type="scientific">Amycolatopsis melonis</name>
    <dbReference type="NCBI Taxonomy" id="3156488"/>
    <lineage>
        <taxon>Bacteria</taxon>
        <taxon>Bacillati</taxon>
        <taxon>Actinomycetota</taxon>
        <taxon>Actinomycetes</taxon>
        <taxon>Pseudonocardiales</taxon>
        <taxon>Pseudonocardiaceae</taxon>
        <taxon>Amycolatopsis</taxon>
    </lineage>
</organism>
<reference evidence="7 8" key="1">
    <citation type="submission" date="2024-05" db="EMBL/GenBank/DDBJ databases">
        <authorList>
            <person name="Zhao H."/>
            <person name="Xu Y."/>
            <person name="Lin S."/>
            <person name="Spain J.C."/>
            <person name="Zhou N.-Y."/>
        </authorList>
    </citation>
    <scope>NUCLEOTIDE SEQUENCE [LARGE SCALE GENOMIC DNA]</scope>
    <source>
        <strain evidence="7 8">NEAU-NG30</strain>
    </source>
</reference>
<comment type="similarity">
    <text evidence="1 5">Belongs to the glycosyl hydrolase 27 family.</text>
</comment>
<dbReference type="InterPro" id="IPR002241">
    <property type="entry name" value="Glyco_hydro_27"/>
</dbReference>
<evidence type="ECO:0000256" key="4">
    <source>
        <dbReference type="ARBA" id="ARBA00023295"/>
    </source>
</evidence>
<dbReference type="EMBL" id="JBDZYD010000002">
    <property type="protein sequence ID" value="MEQ0558570.1"/>
    <property type="molecule type" value="Genomic_DNA"/>
</dbReference>
<dbReference type="PANTHER" id="PTHR11452">
    <property type="entry name" value="ALPHA-GALACTOSIDASE/ALPHA-N-ACETYLGALACTOSAMINIDASE"/>
    <property type="match status" value="1"/>
</dbReference>
<feature type="domain" description="Alpha galactosidase C-terminal" evidence="6">
    <location>
        <begin position="340"/>
        <end position="404"/>
    </location>
</feature>
<keyword evidence="8" id="KW-1185">Reference proteome</keyword>
<accession>A0ABV0L8D7</accession>
<keyword evidence="3 5" id="KW-0378">Hydrolase</keyword>
<proteinExistence type="inferred from homology"/>
<keyword evidence="2" id="KW-0732">Signal</keyword>
<comment type="caution">
    <text evidence="7">The sequence shown here is derived from an EMBL/GenBank/DDBJ whole genome shotgun (WGS) entry which is preliminary data.</text>
</comment>
<gene>
    <name evidence="7" type="ORF">ABJI51_05785</name>
</gene>
<evidence type="ECO:0000313" key="8">
    <source>
        <dbReference type="Proteomes" id="UP001440984"/>
    </source>
</evidence>
<dbReference type="InterPro" id="IPR017853">
    <property type="entry name" value="GH"/>
</dbReference>
<dbReference type="InterPro" id="IPR013785">
    <property type="entry name" value="Aldolase_TIM"/>
</dbReference>
<evidence type="ECO:0000256" key="2">
    <source>
        <dbReference type="ARBA" id="ARBA00022729"/>
    </source>
</evidence>
<evidence type="ECO:0000256" key="1">
    <source>
        <dbReference type="ARBA" id="ARBA00009743"/>
    </source>
</evidence>
<dbReference type="SUPFAM" id="SSF51445">
    <property type="entry name" value="(Trans)glycosidases"/>
    <property type="match status" value="1"/>
</dbReference>
<comment type="catalytic activity">
    <reaction evidence="5">
        <text>Hydrolysis of terminal, non-reducing alpha-D-galactose residues in alpha-D-galactosides, including galactose oligosaccharides, galactomannans and galactolipids.</text>
        <dbReference type="EC" id="3.2.1.22"/>
    </reaction>
</comment>
<evidence type="ECO:0000313" key="7">
    <source>
        <dbReference type="EMBL" id="MEQ0558570.1"/>
    </source>
</evidence>
<protein>
    <recommendedName>
        <fullName evidence="5">Alpha-galactosidase</fullName>
        <ecNumber evidence="5">3.2.1.22</ecNumber>
    </recommendedName>
    <alternativeName>
        <fullName evidence="5">Melibiase</fullName>
    </alternativeName>
</protein>
<sequence length="407" mass="43697">MTAVSRALRLDHGIAANPKTTPLVLLLVVLTWLLGLPTASPALANGLAATPPMGWNSWNQVRCHDLTEDVVKHAADTLAETGLRDAGYQYVVVDDCWQAPARAADGSLRADPARFPHGIADLADYVHSRGLLFGIYAVPGSRTCAMANDAYPASGIGSLGHERQDAETFGRWGVDYLKYDWCNADTVDGLDRKAAFEKMRDELAALPRPIVYAISEYGVSSPWTWARPVANLWRTTYDLVPTWDSVLATIDRQAEVAVHSGTPGGWNDPDMLQVGNGTLTADESRAHFSVWAVLNAPLFAGTDPAKLSEEDLATLSNPEVIAIDQDFAGGQGRRLAAGPGYQVWGKPLSGGGFAVVLLNTGSTTATVSASIPGSWHVRDLWAHRDTGTDVTATLRPHQAALLKLTPR</sequence>
<dbReference type="Pfam" id="PF16499">
    <property type="entry name" value="Melibiase_2"/>
    <property type="match status" value="1"/>
</dbReference>
<dbReference type="RefSeq" id="WP_348948011.1">
    <property type="nucleotide sequence ID" value="NZ_JBDZYD010000002.1"/>
</dbReference>
<evidence type="ECO:0000256" key="5">
    <source>
        <dbReference type="RuleBase" id="RU361168"/>
    </source>
</evidence>
<evidence type="ECO:0000259" key="6">
    <source>
        <dbReference type="Pfam" id="PF17801"/>
    </source>
</evidence>
<dbReference type="PRINTS" id="PR00740">
    <property type="entry name" value="GLHYDRLASE27"/>
</dbReference>
<keyword evidence="4 5" id="KW-0326">Glycosidase</keyword>
<evidence type="ECO:0000256" key="3">
    <source>
        <dbReference type="ARBA" id="ARBA00022801"/>
    </source>
</evidence>
<dbReference type="SUPFAM" id="SSF51011">
    <property type="entry name" value="Glycosyl hydrolase domain"/>
    <property type="match status" value="1"/>
</dbReference>
<dbReference type="InterPro" id="IPR041233">
    <property type="entry name" value="Melibiase_C"/>
</dbReference>
<dbReference type="Gene3D" id="3.20.20.70">
    <property type="entry name" value="Aldolase class I"/>
    <property type="match status" value="1"/>
</dbReference>